<keyword evidence="3" id="KW-1185">Reference proteome</keyword>
<dbReference type="EMBL" id="CP047897">
    <property type="protein sequence ID" value="QHL86449.1"/>
    <property type="molecule type" value="Genomic_DNA"/>
</dbReference>
<accession>A0A6P1NW32</accession>
<dbReference type="KEGG" id="nib:GU926_02915"/>
<gene>
    <name evidence="2" type="ORF">GU926_02915</name>
</gene>
<dbReference type="RefSeq" id="WP_160688848.1">
    <property type="nucleotide sequence ID" value="NZ_CP047897.1"/>
</dbReference>
<evidence type="ECO:0000313" key="2">
    <source>
        <dbReference type="EMBL" id="QHL86449.1"/>
    </source>
</evidence>
<organism evidence="2 3">
    <name type="scientific">Nibribacter ruber</name>
    <dbReference type="NCBI Taxonomy" id="2698458"/>
    <lineage>
        <taxon>Bacteria</taxon>
        <taxon>Pseudomonadati</taxon>
        <taxon>Bacteroidota</taxon>
        <taxon>Cytophagia</taxon>
        <taxon>Cytophagales</taxon>
        <taxon>Hymenobacteraceae</taxon>
        <taxon>Nibribacter</taxon>
    </lineage>
</organism>
<feature type="compositionally biased region" description="Basic and acidic residues" evidence="1">
    <location>
        <begin position="9"/>
        <end position="19"/>
    </location>
</feature>
<reference evidence="2 3" key="1">
    <citation type="submission" date="2020-01" db="EMBL/GenBank/DDBJ databases">
        <authorList>
            <person name="Kim M."/>
        </authorList>
    </citation>
    <scope>NUCLEOTIDE SEQUENCE [LARGE SCALE GENOMIC DNA]</scope>
    <source>
        <strain evidence="2 3">BT10</strain>
    </source>
</reference>
<feature type="region of interest" description="Disordered" evidence="1">
    <location>
        <begin position="1"/>
        <end position="20"/>
    </location>
</feature>
<evidence type="ECO:0000313" key="3">
    <source>
        <dbReference type="Proteomes" id="UP000464214"/>
    </source>
</evidence>
<protein>
    <submittedName>
        <fullName evidence="2">Uncharacterized protein</fullName>
    </submittedName>
</protein>
<sequence>MAIDPQHNAAEEASSKEESNTVLVVESASCTRWAEDFGKLDFFFIAG</sequence>
<name>A0A6P1NW32_9BACT</name>
<dbReference type="Proteomes" id="UP000464214">
    <property type="component" value="Chromosome"/>
</dbReference>
<proteinExistence type="predicted"/>
<dbReference type="AlphaFoldDB" id="A0A6P1NW32"/>
<evidence type="ECO:0000256" key="1">
    <source>
        <dbReference type="SAM" id="MobiDB-lite"/>
    </source>
</evidence>